<dbReference type="InterPro" id="IPR009056">
    <property type="entry name" value="Cyt_c-like_dom"/>
</dbReference>
<keyword evidence="5" id="KW-1133">Transmembrane helix</keyword>
<dbReference type="SUPFAM" id="SSF46626">
    <property type="entry name" value="Cytochrome c"/>
    <property type="match status" value="1"/>
</dbReference>
<name>A0ABN6M5G2_9BACT</name>
<evidence type="ECO:0000256" key="1">
    <source>
        <dbReference type="ARBA" id="ARBA00022617"/>
    </source>
</evidence>
<organism evidence="7 8">
    <name type="scientific">Desulfofustis limnaeus</name>
    <dbReference type="NCBI Taxonomy" id="2740163"/>
    <lineage>
        <taxon>Bacteria</taxon>
        <taxon>Pseudomonadati</taxon>
        <taxon>Thermodesulfobacteriota</taxon>
        <taxon>Desulfobulbia</taxon>
        <taxon>Desulfobulbales</taxon>
        <taxon>Desulfocapsaceae</taxon>
        <taxon>Desulfofustis</taxon>
    </lineage>
</organism>
<evidence type="ECO:0000256" key="5">
    <source>
        <dbReference type="SAM" id="Phobius"/>
    </source>
</evidence>
<evidence type="ECO:0000313" key="7">
    <source>
        <dbReference type="EMBL" id="BDD88117.1"/>
    </source>
</evidence>
<keyword evidence="2 4" id="KW-0479">Metal-binding</keyword>
<evidence type="ECO:0000259" key="6">
    <source>
        <dbReference type="PROSITE" id="PS51007"/>
    </source>
</evidence>
<feature type="transmembrane region" description="Helical" evidence="5">
    <location>
        <begin position="128"/>
        <end position="146"/>
    </location>
</feature>
<keyword evidence="8" id="KW-1185">Reference proteome</keyword>
<dbReference type="RefSeq" id="WP_284151506.1">
    <property type="nucleotide sequence ID" value="NZ_AP025516.1"/>
</dbReference>
<evidence type="ECO:0000256" key="3">
    <source>
        <dbReference type="ARBA" id="ARBA00023004"/>
    </source>
</evidence>
<dbReference type="PROSITE" id="PS51007">
    <property type="entry name" value="CYTC"/>
    <property type="match status" value="1"/>
</dbReference>
<feature type="domain" description="Cytochrome c" evidence="6">
    <location>
        <begin position="26"/>
        <end position="118"/>
    </location>
</feature>
<evidence type="ECO:0000313" key="8">
    <source>
        <dbReference type="Proteomes" id="UP000830055"/>
    </source>
</evidence>
<keyword evidence="3 4" id="KW-0408">Iron</keyword>
<protein>
    <recommendedName>
        <fullName evidence="6">Cytochrome c domain-containing protein</fullName>
    </recommendedName>
</protein>
<keyword evidence="5" id="KW-0472">Membrane</keyword>
<sequence>MTSKNLLMLIITLSIVMFAPVPGITADPKPGAKLYVGTTVLSNGGAPCLACHAHAGSGLGQTVSYGPDLTYFHDDYGAEEVAAVLQDLSFPSMETIYAMRPLTEQEIDDLGAFFEQAASSPVPAFDRLFLWVLIILGVLLLALVLVSRRNMTGVQQTLNRNRQKTANKGGLS</sequence>
<dbReference type="InterPro" id="IPR036909">
    <property type="entry name" value="Cyt_c-like_dom_sf"/>
</dbReference>
<dbReference type="Gene3D" id="1.10.760.10">
    <property type="entry name" value="Cytochrome c-like domain"/>
    <property type="match status" value="1"/>
</dbReference>
<evidence type="ECO:0000256" key="4">
    <source>
        <dbReference type="PROSITE-ProRule" id="PRU00433"/>
    </source>
</evidence>
<accession>A0ABN6M5G2</accession>
<dbReference type="Proteomes" id="UP000830055">
    <property type="component" value="Chromosome"/>
</dbReference>
<proteinExistence type="predicted"/>
<keyword evidence="1 4" id="KW-0349">Heme</keyword>
<reference evidence="7 8" key="1">
    <citation type="submission" date="2022-01" db="EMBL/GenBank/DDBJ databases">
        <title>Desulfofustis limnae sp. nov., a novel mesophilic sulfate-reducing bacterium isolated from marsh soil.</title>
        <authorList>
            <person name="Watanabe M."/>
            <person name="Takahashi A."/>
            <person name="Kojima H."/>
            <person name="Fukui M."/>
        </authorList>
    </citation>
    <scope>NUCLEOTIDE SEQUENCE [LARGE SCALE GENOMIC DNA]</scope>
    <source>
        <strain evidence="7 8">PPLL</strain>
    </source>
</reference>
<dbReference type="EMBL" id="AP025516">
    <property type="protein sequence ID" value="BDD88117.1"/>
    <property type="molecule type" value="Genomic_DNA"/>
</dbReference>
<evidence type="ECO:0000256" key="2">
    <source>
        <dbReference type="ARBA" id="ARBA00022723"/>
    </source>
</evidence>
<gene>
    <name evidence="7" type="ORF">DPPLL_24820</name>
</gene>
<keyword evidence="5" id="KW-0812">Transmembrane</keyword>